<accession>A0ACC0V373</accession>
<reference evidence="1" key="1">
    <citation type="submission" date="2022-10" db="EMBL/GenBank/DDBJ databases">
        <title>Complete Genome of Trichothecium roseum strain YXFP-22015, a Plant Pathogen Isolated from Citrus.</title>
        <authorList>
            <person name="Wang Y."/>
            <person name="Zhu L."/>
        </authorList>
    </citation>
    <scope>NUCLEOTIDE SEQUENCE</scope>
    <source>
        <strain evidence="1">YXFP-22015</strain>
    </source>
</reference>
<evidence type="ECO:0000313" key="1">
    <source>
        <dbReference type="EMBL" id="KAI9900226.1"/>
    </source>
</evidence>
<protein>
    <submittedName>
        <fullName evidence="1">Uncharacterized protein</fullName>
    </submittedName>
</protein>
<sequence>MEDESCQCRSQGSSASGQPSPGPAAAAPLRAAAVLAPPGPVRRVAAMRKRHSKTRSGCRTCKRRKIKCDEGRPSCRNCTRHSAECDFAQINNTGSQSLPTPSSLAGGNDDNENEERSLPLNLMDLELMHNFTCATYSTLTSDPLVRGVWKTSLVRRAGGCDYLMRAVLAVSAMHLAHQQQHRGGKAAEERGRYLSYGYRQHRVASKRAVAVMMGAERLGPEEAESLWLFSVLTMYFALGSPRSPSTSLLIGEDVLPDWIFLINGCRQLWAAMEDAPRRTGIISPVLKHGGDHWRAVHRPEHLRSDVLDELSRHVDAGARDRPDELRVYRDTIDKLRPQLSSVLARRARRGSGGGGEEEAADISDAFMWSFQVAEEFMPLLRARRQEAVAIYAHSCIILHALEHNRWVQGWADFVMGRAWEMLDEEHRMWIQWPMEEIGWAPPR</sequence>
<comment type="caution">
    <text evidence="1">The sequence shown here is derived from an EMBL/GenBank/DDBJ whole genome shotgun (WGS) entry which is preliminary data.</text>
</comment>
<name>A0ACC0V373_9HYPO</name>
<proteinExistence type="predicted"/>
<dbReference type="Proteomes" id="UP001163324">
    <property type="component" value="Chromosome 4"/>
</dbReference>
<keyword evidence="2" id="KW-1185">Reference proteome</keyword>
<dbReference type="EMBL" id="CM047943">
    <property type="protein sequence ID" value="KAI9900226.1"/>
    <property type="molecule type" value="Genomic_DNA"/>
</dbReference>
<organism evidence="1 2">
    <name type="scientific">Trichothecium roseum</name>
    <dbReference type="NCBI Taxonomy" id="47278"/>
    <lineage>
        <taxon>Eukaryota</taxon>
        <taxon>Fungi</taxon>
        <taxon>Dikarya</taxon>
        <taxon>Ascomycota</taxon>
        <taxon>Pezizomycotina</taxon>
        <taxon>Sordariomycetes</taxon>
        <taxon>Hypocreomycetidae</taxon>
        <taxon>Hypocreales</taxon>
        <taxon>Hypocreales incertae sedis</taxon>
        <taxon>Trichothecium</taxon>
    </lineage>
</organism>
<gene>
    <name evidence="1" type="ORF">N3K66_004488</name>
</gene>
<evidence type="ECO:0000313" key="2">
    <source>
        <dbReference type="Proteomes" id="UP001163324"/>
    </source>
</evidence>